<evidence type="ECO:0008006" key="3">
    <source>
        <dbReference type="Google" id="ProtNLM"/>
    </source>
</evidence>
<dbReference type="Pfam" id="PF03695">
    <property type="entry name" value="UPF0149"/>
    <property type="match status" value="1"/>
</dbReference>
<name>A0ABN1LP64_9ALTE</name>
<protein>
    <recommendedName>
        <fullName evidence="3">YecA family protein</fullName>
    </recommendedName>
</protein>
<proteinExistence type="predicted"/>
<comment type="caution">
    <text evidence="1">The sequence shown here is derived from an EMBL/GenBank/DDBJ whole genome shotgun (WGS) entry which is preliminary data.</text>
</comment>
<reference evidence="1 2" key="1">
    <citation type="journal article" date="2019" name="Int. J. Syst. Evol. Microbiol.">
        <title>The Global Catalogue of Microorganisms (GCM) 10K type strain sequencing project: providing services to taxonomists for standard genome sequencing and annotation.</title>
        <authorList>
            <consortium name="The Broad Institute Genomics Platform"/>
            <consortium name="The Broad Institute Genome Sequencing Center for Infectious Disease"/>
            <person name="Wu L."/>
            <person name="Ma J."/>
        </authorList>
    </citation>
    <scope>NUCLEOTIDE SEQUENCE [LARGE SCALE GENOMIC DNA]</scope>
    <source>
        <strain evidence="1 2">JCM 15896</strain>
    </source>
</reference>
<accession>A0ABN1LP64</accession>
<dbReference type="RefSeq" id="WP_343861136.1">
    <property type="nucleotide sequence ID" value="NZ_BAAAFD010000009.1"/>
</dbReference>
<dbReference type="EMBL" id="BAAAFD010000009">
    <property type="protein sequence ID" value="GAA0858549.1"/>
    <property type="molecule type" value="Genomic_DNA"/>
</dbReference>
<keyword evidence="2" id="KW-1185">Reference proteome</keyword>
<sequence>MPFATPPHVLQLQQLCDLEFKSTLHSSDYVGGLVFSVCAAPEIPMPDEWLNWVFNQHGQLASAQDADKIAETLMSVLQQQLTEMRSETFRIPMQGQTLPEDPNSNMPVSKWLKGLLVGHSQLEAVWQRCWQELVEKQPEKLPSLKRNLKHCLMMFSTFANVPMAVEQAQRAGNHKLLDNIDKIYASLPDALKTYVEVSGQLAQHLPEQFETFQKTPE</sequence>
<dbReference type="Proteomes" id="UP001500359">
    <property type="component" value="Unassembled WGS sequence"/>
</dbReference>
<evidence type="ECO:0000313" key="1">
    <source>
        <dbReference type="EMBL" id="GAA0858549.1"/>
    </source>
</evidence>
<organism evidence="1 2">
    <name type="scientific">Aliiglaciecola litoralis</name>
    <dbReference type="NCBI Taxonomy" id="582857"/>
    <lineage>
        <taxon>Bacteria</taxon>
        <taxon>Pseudomonadati</taxon>
        <taxon>Pseudomonadota</taxon>
        <taxon>Gammaproteobacteria</taxon>
        <taxon>Alteromonadales</taxon>
        <taxon>Alteromonadaceae</taxon>
        <taxon>Aliiglaciecola</taxon>
    </lineage>
</organism>
<evidence type="ECO:0000313" key="2">
    <source>
        <dbReference type="Proteomes" id="UP001500359"/>
    </source>
</evidence>
<dbReference type="InterPro" id="IPR011978">
    <property type="entry name" value="YgfB-like"/>
</dbReference>
<gene>
    <name evidence="1" type="ORF">GCM10009114_28560</name>
</gene>